<dbReference type="Proteomes" id="UP000663829">
    <property type="component" value="Unassembled WGS sequence"/>
</dbReference>
<name>A0A816CYM7_9BILA</name>
<evidence type="ECO:0000313" key="2">
    <source>
        <dbReference type="EMBL" id="CAF4526654.1"/>
    </source>
</evidence>
<feature type="non-terminal residue" evidence="1">
    <location>
        <position position="1"/>
    </location>
</feature>
<protein>
    <submittedName>
        <fullName evidence="1">Uncharacterized protein</fullName>
    </submittedName>
</protein>
<evidence type="ECO:0000313" key="1">
    <source>
        <dbReference type="EMBL" id="CAF1629430.1"/>
    </source>
</evidence>
<gene>
    <name evidence="1" type="ORF">GPM918_LOCUS44256</name>
    <name evidence="2" type="ORF">SRO942_LOCUS46018</name>
</gene>
<dbReference type="AlphaFoldDB" id="A0A816CYM7"/>
<dbReference type="EMBL" id="CAJNOQ010043161">
    <property type="protein sequence ID" value="CAF1629430.1"/>
    <property type="molecule type" value="Genomic_DNA"/>
</dbReference>
<dbReference type="EMBL" id="CAJOBC010110868">
    <property type="protein sequence ID" value="CAF4526654.1"/>
    <property type="molecule type" value="Genomic_DNA"/>
</dbReference>
<proteinExistence type="predicted"/>
<evidence type="ECO:0000313" key="3">
    <source>
        <dbReference type="Proteomes" id="UP000663829"/>
    </source>
</evidence>
<reference evidence="1" key="1">
    <citation type="submission" date="2021-02" db="EMBL/GenBank/DDBJ databases">
        <authorList>
            <person name="Nowell W R."/>
        </authorList>
    </citation>
    <scope>NUCLEOTIDE SEQUENCE</scope>
</reference>
<comment type="caution">
    <text evidence="1">The sequence shown here is derived from an EMBL/GenBank/DDBJ whole genome shotgun (WGS) entry which is preliminary data.</text>
</comment>
<accession>A0A816CYM7</accession>
<sequence length="116" mass="13072">EYFIESSQISFKRIGGIASFFSSKKTKSTRSNLQYVQIEHQIRQTPNWPLINDKVEEPIAVRGGDNERNSNYHDNNSTIVDNFDGNTNHQNTTISIIGNIQQSSSTGDNDVCSTNF</sequence>
<dbReference type="Proteomes" id="UP000681722">
    <property type="component" value="Unassembled WGS sequence"/>
</dbReference>
<keyword evidence="3" id="KW-1185">Reference proteome</keyword>
<organism evidence="1 3">
    <name type="scientific">Didymodactylos carnosus</name>
    <dbReference type="NCBI Taxonomy" id="1234261"/>
    <lineage>
        <taxon>Eukaryota</taxon>
        <taxon>Metazoa</taxon>
        <taxon>Spiralia</taxon>
        <taxon>Gnathifera</taxon>
        <taxon>Rotifera</taxon>
        <taxon>Eurotatoria</taxon>
        <taxon>Bdelloidea</taxon>
        <taxon>Philodinida</taxon>
        <taxon>Philodinidae</taxon>
        <taxon>Didymodactylos</taxon>
    </lineage>
</organism>